<comment type="caution">
    <text evidence="1">The sequence shown here is derived from an EMBL/GenBank/DDBJ whole genome shotgun (WGS) entry which is preliminary data.</text>
</comment>
<evidence type="ECO:0000313" key="2">
    <source>
        <dbReference type="Proteomes" id="UP000326757"/>
    </source>
</evidence>
<proteinExistence type="predicted"/>
<dbReference type="EMBL" id="VIGI01000003">
    <property type="protein sequence ID" value="KAB8302353.1"/>
    <property type="molecule type" value="Genomic_DNA"/>
</dbReference>
<gene>
    <name evidence="1" type="ORF">EYC80_005782</name>
</gene>
<evidence type="ECO:0000313" key="1">
    <source>
        <dbReference type="EMBL" id="KAB8302353.1"/>
    </source>
</evidence>
<sequence length="78" mass="8716">MKGGNKHFAFLKSSLIQAIPGALKRYSYENTRVPGIWSSSYWFESDCFIVLRVVKFLMRCCGCGCVSVSVSEYGCESS</sequence>
<organism evidence="1 2">
    <name type="scientific">Monilinia laxa</name>
    <name type="common">Brown rot fungus</name>
    <name type="synonym">Sclerotinia laxa</name>
    <dbReference type="NCBI Taxonomy" id="61186"/>
    <lineage>
        <taxon>Eukaryota</taxon>
        <taxon>Fungi</taxon>
        <taxon>Dikarya</taxon>
        <taxon>Ascomycota</taxon>
        <taxon>Pezizomycotina</taxon>
        <taxon>Leotiomycetes</taxon>
        <taxon>Helotiales</taxon>
        <taxon>Sclerotiniaceae</taxon>
        <taxon>Monilinia</taxon>
    </lineage>
</organism>
<reference evidence="1 2" key="1">
    <citation type="submission" date="2019-06" db="EMBL/GenBank/DDBJ databases">
        <title>Genome Sequence of the Brown Rot Fungal Pathogen Monilinia laxa.</title>
        <authorList>
            <person name="De Miccolis Angelini R.M."/>
            <person name="Landi L."/>
            <person name="Abate D."/>
            <person name="Pollastro S."/>
            <person name="Romanazzi G."/>
            <person name="Faretra F."/>
        </authorList>
    </citation>
    <scope>NUCLEOTIDE SEQUENCE [LARGE SCALE GENOMIC DNA]</scope>
    <source>
        <strain evidence="1 2">Mlax316</strain>
    </source>
</reference>
<dbReference type="Proteomes" id="UP000326757">
    <property type="component" value="Unassembled WGS sequence"/>
</dbReference>
<dbReference type="AlphaFoldDB" id="A0A5N6KF13"/>
<keyword evidence="2" id="KW-1185">Reference proteome</keyword>
<accession>A0A5N6KF13</accession>
<name>A0A5N6KF13_MONLA</name>
<protein>
    <submittedName>
        <fullName evidence="1">Uncharacterized protein</fullName>
    </submittedName>
</protein>